<organism evidence="1 2">
    <name type="scientific">Desulfosporosinus acididurans</name>
    <dbReference type="NCBI Taxonomy" id="476652"/>
    <lineage>
        <taxon>Bacteria</taxon>
        <taxon>Bacillati</taxon>
        <taxon>Bacillota</taxon>
        <taxon>Clostridia</taxon>
        <taxon>Eubacteriales</taxon>
        <taxon>Desulfitobacteriaceae</taxon>
        <taxon>Desulfosporosinus</taxon>
    </lineage>
</organism>
<dbReference type="AlphaFoldDB" id="A0A0J1FX06"/>
<dbReference type="RefSeq" id="WP_047808198.1">
    <property type="nucleotide sequence ID" value="NZ_LDZY01000001.1"/>
</dbReference>
<accession>A0A0J1FX06</accession>
<evidence type="ECO:0000313" key="2">
    <source>
        <dbReference type="Proteomes" id="UP000036356"/>
    </source>
</evidence>
<comment type="caution">
    <text evidence="1">The sequence shown here is derived from an EMBL/GenBank/DDBJ whole genome shotgun (WGS) entry which is preliminary data.</text>
</comment>
<reference evidence="1 2" key="1">
    <citation type="submission" date="2015-06" db="EMBL/GenBank/DDBJ databases">
        <title>Draft genome of the moderately acidophilic sulfate reducer Candidatus Desulfosporosinus acididurans strain M1.</title>
        <authorList>
            <person name="Poehlein A."/>
            <person name="Petzsch P."/>
            <person name="Johnson B.D."/>
            <person name="Schloemann M."/>
            <person name="Daniel R."/>
            <person name="Muehling M."/>
        </authorList>
    </citation>
    <scope>NUCLEOTIDE SEQUENCE [LARGE SCALE GENOMIC DNA]</scope>
    <source>
        <strain evidence="1 2">M1</strain>
    </source>
</reference>
<evidence type="ECO:0000313" key="1">
    <source>
        <dbReference type="EMBL" id="KLU67852.1"/>
    </source>
</evidence>
<dbReference type="PATRIC" id="fig|476652.3.peg.255"/>
<keyword evidence="2" id="KW-1185">Reference proteome</keyword>
<sequence length="83" mass="9234">MSLIGNNLSDPIEQDEKGKHVYKQDCHNINICKSYGEISFACLAGAIANTRCSLGEKMRIRVLNDSNPNATYKPKKPIPEKPD</sequence>
<dbReference type="Proteomes" id="UP000036356">
    <property type="component" value="Unassembled WGS sequence"/>
</dbReference>
<dbReference type="EMBL" id="LDZY01000001">
    <property type="protein sequence ID" value="KLU67852.1"/>
    <property type="molecule type" value="Genomic_DNA"/>
</dbReference>
<proteinExistence type="predicted"/>
<name>A0A0J1FX06_9FIRM</name>
<protein>
    <submittedName>
        <fullName evidence="1">Uncharacterized protein</fullName>
    </submittedName>
</protein>
<gene>
    <name evidence="1" type="ORF">DEAC_c02590</name>
</gene>